<dbReference type="PANTHER" id="PTHR23517">
    <property type="entry name" value="RESISTANCE PROTEIN MDTM, PUTATIVE-RELATED-RELATED"/>
    <property type="match status" value="1"/>
</dbReference>
<dbReference type="InterPro" id="IPR020846">
    <property type="entry name" value="MFS_dom"/>
</dbReference>
<reference evidence="9 10" key="1">
    <citation type="submission" date="2021-03" db="EMBL/GenBank/DDBJ databases">
        <title>Genomic and phenotypic characterization of Chloracidobacterium isolates provides evidence for multiple species.</title>
        <authorList>
            <person name="Saini M.K."/>
            <person name="Costas A.M.G."/>
            <person name="Tank M."/>
            <person name="Bryant D.A."/>
        </authorList>
    </citation>
    <scope>NUCLEOTIDE SEQUENCE [LARGE SCALE GENOMIC DNA]</scope>
    <source>
        <strain evidence="9 10">N</strain>
    </source>
</reference>
<evidence type="ECO:0000313" key="10">
    <source>
        <dbReference type="Proteomes" id="UP000677668"/>
    </source>
</evidence>
<dbReference type="Proteomes" id="UP000677668">
    <property type="component" value="Chromosome 2"/>
</dbReference>
<keyword evidence="6 7" id="KW-0472">Membrane</keyword>
<dbReference type="InterPro" id="IPR036259">
    <property type="entry name" value="MFS_trans_sf"/>
</dbReference>
<keyword evidence="10" id="KW-1185">Reference proteome</keyword>
<feature type="domain" description="Major facilitator superfamily (MFS) profile" evidence="8">
    <location>
        <begin position="11"/>
        <end position="407"/>
    </location>
</feature>
<dbReference type="SUPFAM" id="SSF103473">
    <property type="entry name" value="MFS general substrate transporter"/>
    <property type="match status" value="1"/>
</dbReference>
<dbReference type="RefSeq" id="WP_211423846.1">
    <property type="nucleotide sequence ID" value="NZ_CP072643.1"/>
</dbReference>
<dbReference type="EMBL" id="CP072643">
    <property type="protein sequence ID" value="QUV95630.1"/>
    <property type="molecule type" value="Genomic_DNA"/>
</dbReference>
<feature type="transmembrane region" description="Helical" evidence="7">
    <location>
        <begin position="216"/>
        <end position="236"/>
    </location>
</feature>
<gene>
    <name evidence="9" type="ORF">J8C05_12425</name>
</gene>
<feature type="transmembrane region" description="Helical" evidence="7">
    <location>
        <begin position="48"/>
        <end position="70"/>
    </location>
</feature>
<keyword evidence="5 7" id="KW-1133">Transmembrane helix</keyword>
<evidence type="ECO:0000313" key="9">
    <source>
        <dbReference type="EMBL" id="QUV95630.1"/>
    </source>
</evidence>
<evidence type="ECO:0000256" key="5">
    <source>
        <dbReference type="ARBA" id="ARBA00022989"/>
    </source>
</evidence>
<evidence type="ECO:0000256" key="1">
    <source>
        <dbReference type="ARBA" id="ARBA00004651"/>
    </source>
</evidence>
<feature type="transmembrane region" description="Helical" evidence="7">
    <location>
        <begin position="12"/>
        <end position="36"/>
    </location>
</feature>
<name>A0ABX8B4R5_9BACT</name>
<keyword evidence="4 7" id="KW-0812">Transmembrane</keyword>
<feature type="transmembrane region" description="Helical" evidence="7">
    <location>
        <begin position="385"/>
        <end position="404"/>
    </location>
</feature>
<proteinExistence type="predicted"/>
<evidence type="ECO:0000256" key="3">
    <source>
        <dbReference type="ARBA" id="ARBA00022475"/>
    </source>
</evidence>
<evidence type="ECO:0000256" key="2">
    <source>
        <dbReference type="ARBA" id="ARBA00022448"/>
    </source>
</evidence>
<evidence type="ECO:0000256" key="6">
    <source>
        <dbReference type="ARBA" id="ARBA00023136"/>
    </source>
</evidence>
<sequence length="409" mass="41579">MTPLPTKALAAVLLGNALMRIAGATGGVLIGLYLAALVAQGRTFDAGLVGALTAVAFGVELVGALPMGLLADARTPRTMMVFGALLGAAAVQMFGLSSFVAVFFLARAGEGLAVAATTPSVLAFLTEATATDAVRRGKVMSFFEMSLLGGLAFGGLLASLLWQSIGVWGFSAAAGLYVAAAGLFLSGAQGRGTATNPWEGLRGALAAPMLRRLAPAWICINAMAGVWLGSTLPFLLTLPERRGQFLTGVFADWPEGVGWALFGYAVIFGTGVTGWSFVLHRFRRITVLRLALGGLFVACLGFYALNHAGGQPPGIRWLIGGGTALAIMVESGFTPTALALLAEAVGEQAGRGATMGVYSVLLGVGAVTGALLGGLGAQWAAMDGLIAATVLLALGATAGVEWLARHTPG</sequence>
<dbReference type="Gene3D" id="1.20.1250.20">
    <property type="entry name" value="MFS general substrate transporter like domains"/>
    <property type="match status" value="1"/>
</dbReference>
<feature type="transmembrane region" description="Helical" evidence="7">
    <location>
        <begin position="168"/>
        <end position="188"/>
    </location>
</feature>
<dbReference type="PROSITE" id="PS50850">
    <property type="entry name" value="MFS"/>
    <property type="match status" value="1"/>
</dbReference>
<evidence type="ECO:0000256" key="4">
    <source>
        <dbReference type="ARBA" id="ARBA00022692"/>
    </source>
</evidence>
<feature type="transmembrane region" description="Helical" evidence="7">
    <location>
        <begin position="317"/>
        <end position="345"/>
    </location>
</feature>
<feature type="transmembrane region" description="Helical" evidence="7">
    <location>
        <begin position="286"/>
        <end position="305"/>
    </location>
</feature>
<dbReference type="Pfam" id="PF07690">
    <property type="entry name" value="MFS_1"/>
    <property type="match status" value="1"/>
</dbReference>
<feature type="transmembrane region" description="Helical" evidence="7">
    <location>
        <begin position="82"/>
        <end position="106"/>
    </location>
</feature>
<keyword evidence="3" id="KW-1003">Cell membrane</keyword>
<accession>A0ABX8B4R5</accession>
<dbReference type="InterPro" id="IPR050171">
    <property type="entry name" value="MFS_Transporters"/>
</dbReference>
<organism evidence="9 10">
    <name type="scientific">Chloracidobacterium sp. N</name>
    <dbReference type="NCBI Taxonomy" id="2821540"/>
    <lineage>
        <taxon>Bacteria</taxon>
        <taxon>Pseudomonadati</taxon>
        <taxon>Acidobacteriota</taxon>
        <taxon>Terriglobia</taxon>
        <taxon>Terriglobales</taxon>
        <taxon>Acidobacteriaceae</taxon>
        <taxon>Chloracidobacterium</taxon>
        <taxon>Chloracidobacterium aggregatum</taxon>
    </lineage>
</organism>
<evidence type="ECO:0000259" key="8">
    <source>
        <dbReference type="PROSITE" id="PS50850"/>
    </source>
</evidence>
<comment type="subcellular location">
    <subcellularLocation>
        <location evidence="1">Cell membrane</location>
        <topology evidence="1">Multi-pass membrane protein</topology>
    </subcellularLocation>
</comment>
<feature type="transmembrane region" description="Helical" evidence="7">
    <location>
        <begin position="256"/>
        <end position="279"/>
    </location>
</feature>
<keyword evidence="2" id="KW-0813">Transport</keyword>
<evidence type="ECO:0000256" key="7">
    <source>
        <dbReference type="SAM" id="Phobius"/>
    </source>
</evidence>
<protein>
    <submittedName>
        <fullName evidence="9">MFS transporter</fullName>
    </submittedName>
</protein>
<feature type="transmembrane region" description="Helical" evidence="7">
    <location>
        <begin position="357"/>
        <end position="379"/>
    </location>
</feature>
<feature type="transmembrane region" description="Helical" evidence="7">
    <location>
        <begin position="142"/>
        <end position="162"/>
    </location>
</feature>
<dbReference type="InterPro" id="IPR011701">
    <property type="entry name" value="MFS"/>
</dbReference>